<protein>
    <submittedName>
        <fullName evidence="2">Uncharacterized protein</fullName>
    </submittedName>
</protein>
<dbReference type="AlphaFoldDB" id="A0A1H7QSH1"/>
<organism evidence="2 3">
    <name type="scientific">Streptacidiphilus jiangxiensis</name>
    <dbReference type="NCBI Taxonomy" id="235985"/>
    <lineage>
        <taxon>Bacteria</taxon>
        <taxon>Bacillati</taxon>
        <taxon>Actinomycetota</taxon>
        <taxon>Actinomycetes</taxon>
        <taxon>Kitasatosporales</taxon>
        <taxon>Streptomycetaceae</taxon>
        <taxon>Streptacidiphilus</taxon>
    </lineage>
</organism>
<dbReference type="eggNOG" id="COG1290">
    <property type="taxonomic scope" value="Bacteria"/>
</dbReference>
<dbReference type="RefSeq" id="WP_042445430.1">
    <property type="nucleotide sequence ID" value="NZ_BBPN01000009.1"/>
</dbReference>
<accession>A0A1H7QSH1</accession>
<dbReference type="STRING" id="235985.SAMN05414137_109176"/>
<feature type="transmembrane region" description="Helical" evidence="1">
    <location>
        <begin position="27"/>
        <end position="45"/>
    </location>
</feature>
<name>A0A1H7QSH1_STRJI</name>
<keyword evidence="1" id="KW-0472">Membrane</keyword>
<keyword evidence="1" id="KW-0812">Transmembrane</keyword>
<keyword evidence="3" id="KW-1185">Reference proteome</keyword>
<proteinExistence type="predicted"/>
<feature type="transmembrane region" description="Helical" evidence="1">
    <location>
        <begin position="269"/>
        <end position="288"/>
    </location>
</feature>
<gene>
    <name evidence="2" type="ORF">SAMN05414137_109176</name>
</gene>
<dbReference type="Proteomes" id="UP000183015">
    <property type="component" value="Unassembled WGS sequence"/>
</dbReference>
<sequence>MKRGRTREQTPDSHAFPTRPYDLVKEAVIAVIAVTLLTFGLAAVFSSPDEKPVTVATWSQADPADFTATAVTELGGTSATAQYGPPYNTAADGQKLGPLPLQTWAGVKHPIDTANDFVLQPLRQTPEPAAVTAALARWNAASADQQTKWTGAYSDALGKAPNGDPAKVAAGDYGPVPVLTARLLQLGQSGTLDAQLLAEGHYFQTDYTRALLFLADGSYLQDQARTQHLGGDQWGMMNETGNYPGQAWLWLYTFWYQVQPYKSSTNADALVWGTMALLSALLLLLPFIPGLRDIPRLTRVYKLIWRDWYRDHPTPNPGTART</sequence>
<dbReference type="OrthoDB" id="4087617at2"/>
<keyword evidence="1" id="KW-1133">Transmembrane helix</keyword>
<evidence type="ECO:0000313" key="3">
    <source>
        <dbReference type="Proteomes" id="UP000183015"/>
    </source>
</evidence>
<evidence type="ECO:0000313" key="2">
    <source>
        <dbReference type="EMBL" id="SEL50575.1"/>
    </source>
</evidence>
<evidence type="ECO:0000256" key="1">
    <source>
        <dbReference type="SAM" id="Phobius"/>
    </source>
</evidence>
<reference evidence="3" key="1">
    <citation type="submission" date="2016-10" db="EMBL/GenBank/DDBJ databases">
        <authorList>
            <person name="Varghese N."/>
        </authorList>
    </citation>
    <scope>NUCLEOTIDE SEQUENCE [LARGE SCALE GENOMIC DNA]</scope>
    <source>
        <strain evidence="3">DSM 45096 / BCRC 16803 / CGMCC 4.1857 / CIP 109030 / JCM 12277 / KCTC 19219 / NBRC 100920 / 33214</strain>
    </source>
</reference>
<dbReference type="EMBL" id="FOAZ01000009">
    <property type="protein sequence ID" value="SEL50575.1"/>
    <property type="molecule type" value="Genomic_DNA"/>
</dbReference>